<gene>
    <name evidence="3" type="ORF">Catovirus_1_3</name>
</gene>
<dbReference type="EMBL" id="KY684083">
    <property type="protein sequence ID" value="ARF07953.1"/>
    <property type="molecule type" value="Genomic_DNA"/>
</dbReference>
<dbReference type="Gene3D" id="3.60.21.10">
    <property type="match status" value="1"/>
</dbReference>
<name>A0A1V0S8C1_9VIRU</name>
<protein>
    <submittedName>
        <fullName evidence="3">DNA repair exonuclease Smc</fullName>
    </submittedName>
</protein>
<dbReference type="PANTHER" id="PTHR32114:SF2">
    <property type="entry name" value="ABC TRANSPORTER ABCH.3"/>
    <property type="match status" value="1"/>
</dbReference>
<feature type="coiled-coil region" evidence="1">
    <location>
        <begin position="763"/>
        <end position="825"/>
    </location>
</feature>
<evidence type="ECO:0000256" key="1">
    <source>
        <dbReference type="SAM" id="Coils"/>
    </source>
</evidence>
<feature type="domain" description="Calcineurin-like phosphoesterase" evidence="2">
    <location>
        <begin position="50"/>
        <end position="239"/>
    </location>
</feature>
<dbReference type="InterPro" id="IPR004843">
    <property type="entry name" value="Calcineurin-like_PHP"/>
</dbReference>
<dbReference type="SUPFAM" id="SSF52540">
    <property type="entry name" value="P-loop containing nucleoside triphosphate hydrolases"/>
    <property type="match status" value="2"/>
</dbReference>
<feature type="coiled-coil region" evidence="1">
    <location>
        <begin position="859"/>
        <end position="1025"/>
    </location>
</feature>
<dbReference type="Gene3D" id="3.40.50.300">
    <property type="entry name" value="P-loop containing nucleotide triphosphate hydrolases"/>
    <property type="match status" value="2"/>
</dbReference>
<sequence length="1215" mass="143500">MNKKKIIVKGKKQNEENKMVKTKKEINIIKDKSPQIKIIKNENIKIETCIHISDLHIRLNSINSDKYDELNAIFNELFKQIEEQKQKTTNLIIVISGDICDKSRLYGQEIHFIEKTITRLANYGEVFIIYGNHDFINYESSEMFYLVPIMRNKNTKYQVHFLLESGLYQYNNILFGVTTVYSKDIVKCDNINNKDLIKIGLYHGLVYSDSIKHVLPNKEHYISIKEFESYDICMFGDLHTPIFHDHPKNTRGYAGSIYPVTRAENYQHGYNYWDLMNKKGEFREIKSDYGYVTLEIDESGIKDIDKISIPKNVKMDVYYKNIDYDKAKELTKRLEEKYNISIEPQLDLSLKNINNDDKNVMINKLSELKTKEGLCKVIIEYIQNNEKGEDCKVMETIIKDTMNSIKFKSEKSLKKIKLKRLEFDNFFSYGEGNVIDFEKLKDKIVNIDGNNGIGKSSCFDAILLGLHSKCTRGRVSDYINARKEYLKTDITFEVNDDTYRLIRYKKRALKTLNKKTRKEKEINKKNNNLVEEDDNYVKLYKNGKLMPMDNQKISAGNGDDDNDTIKSIIGTYNDFIKSCYMLQNYYDTKTNFFNMSDTQQKEMLLKFLNLDILLDIADGIKLKQNEYSADITATNKRYNVSTIKELENIINKTEKEVDSDNKNIKAKSIILEELKERKDKIIIMISENNMILNKCKNIDEKEYDNLIKQEKTLVNNYKKYDNIKINDSENLDNIIHELMSQKRPIQNIQKYDKSVIIKLKKEQDSKSNKNIALRQEIQELQKNIKENKSSNKTNYEKYVDLEKEENDLVEEIDNIQLENNNYVDKLNLEILNQLEYNNRCKSCKSNKLKIDNIEYNKIFNNNNEKINKIKKELTKIQNEKQKLKSEYDNYRENIEIMKHNENINSEIKNRSDKIALYETEIRILTERIKIEENKLLEYETNNNNAEYNKKIQNQIDDYKKQKEKINIDNELNQTTKKLDKYKKIMNEIEENKKIRQNNESMKKEQTNINEQILNLEKEIQLLNSKIAVNIKQLEELRINHKKYRESERMKQICNKLYKYMTKEENSIINAILAKRIFPTIEEIINGILLQICDFKLKMFFENKKTLRIMKIYKNGITVNVDTVSCSENTILELAFKICLMYLNSLTRVNIFVCDEIFSVFDSKKLDVLINKLFACLKKYFDTILIVSHIDDVKSACDKQYTITKDRDGNSHINIC</sequence>
<dbReference type="GO" id="GO:0004527">
    <property type="term" value="F:exonuclease activity"/>
    <property type="evidence" value="ECO:0007669"/>
    <property type="project" value="UniProtKB-KW"/>
</dbReference>
<dbReference type="Pfam" id="PF00149">
    <property type="entry name" value="Metallophos"/>
    <property type="match status" value="1"/>
</dbReference>
<keyword evidence="1" id="KW-0175">Coiled coil</keyword>
<proteinExistence type="predicted"/>
<keyword evidence="3" id="KW-0540">Nuclease</keyword>
<dbReference type="PANTHER" id="PTHR32114">
    <property type="entry name" value="ABC TRANSPORTER ABCH.3"/>
    <property type="match status" value="1"/>
</dbReference>
<dbReference type="SUPFAM" id="SSF56300">
    <property type="entry name" value="Metallo-dependent phosphatases"/>
    <property type="match status" value="1"/>
</dbReference>
<keyword evidence="3" id="KW-0269">Exonuclease</keyword>
<accession>A0A1V0S8C1</accession>
<dbReference type="InterPro" id="IPR029052">
    <property type="entry name" value="Metallo-depent_PP-like"/>
</dbReference>
<reference evidence="3" key="1">
    <citation type="journal article" date="2017" name="Science">
        <title>Giant viruses with an expanded complement of translation system components.</title>
        <authorList>
            <person name="Schulz F."/>
            <person name="Yutin N."/>
            <person name="Ivanova N.N."/>
            <person name="Ortega D.R."/>
            <person name="Lee T.K."/>
            <person name="Vierheilig J."/>
            <person name="Daims H."/>
            <person name="Horn M."/>
            <person name="Wagner M."/>
            <person name="Jensen G.J."/>
            <person name="Kyrpides N.C."/>
            <person name="Koonin E.V."/>
            <person name="Woyke T."/>
        </authorList>
    </citation>
    <scope>NUCLEOTIDE SEQUENCE</scope>
    <source>
        <strain evidence="3">CTV1</strain>
    </source>
</reference>
<evidence type="ECO:0000259" key="2">
    <source>
        <dbReference type="Pfam" id="PF00149"/>
    </source>
</evidence>
<evidence type="ECO:0000313" key="3">
    <source>
        <dbReference type="EMBL" id="ARF07953.1"/>
    </source>
</evidence>
<keyword evidence="3" id="KW-0378">Hydrolase</keyword>
<organism evidence="3">
    <name type="scientific">Catovirus CTV1</name>
    <dbReference type="NCBI Taxonomy" id="1977631"/>
    <lineage>
        <taxon>Viruses</taxon>
        <taxon>Varidnaviria</taxon>
        <taxon>Bamfordvirae</taxon>
        <taxon>Nucleocytoviricota</taxon>
        <taxon>Megaviricetes</taxon>
        <taxon>Imitervirales</taxon>
        <taxon>Mimiviridae</taxon>
        <taxon>Klosneuvirinae</taxon>
        <taxon>Catovirus</taxon>
    </lineage>
</organism>
<dbReference type="InterPro" id="IPR027417">
    <property type="entry name" value="P-loop_NTPase"/>
</dbReference>